<evidence type="ECO:0000313" key="2">
    <source>
        <dbReference type="EMBL" id="OSG96564.1"/>
    </source>
</evidence>
<name>A0A1X2ZQB7_BIFAD</name>
<reference evidence="2 3" key="1">
    <citation type="journal article" date="2016" name="Sci. Rep.">
        <title>Evaluation of genetic diversity among strains of the human gut commensal Bifidobacterium adolescentis.</title>
        <authorList>
            <person name="Duranti S."/>
            <person name="Milani C."/>
            <person name="Lugli G.A."/>
            <person name="Mancabelli L."/>
            <person name="Turroni F."/>
            <person name="Ferrario C."/>
            <person name="Mangifesta M."/>
            <person name="Viappiani A."/>
            <person name="Sanchez B."/>
            <person name="Margolles A."/>
            <person name="van Sinderen D."/>
            <person name="Ventura M."/>
        </authorList>
    </citation>
    <scope>NUCLEOTIDE SEQUENCE [LARGE SCALE GENOMIC DNA]</scope>
    <source>
        <strain evidence="2 3">AL46-2</strain>
    </source>
</reference>
<gene>
    <name evidence="2" type="ORF">AL0462_1059</name>
</gene>
<protein>
    <recommendedName>
        <fullName evidence="1">ApeA N-terminal domain-containing protein</fullName>
    </recommendedName>
</protein>
<comment type="caution">
    <text evidence="2">The sequence shown here is derived from an EMBL/GenBank/DDBJ whole genome shotgun (WGS) entry which is preliminary data.</text>
</comment>
<dbReference type="RefSeq" id="WP_143239595.1">
    <property type="nucleotide sequence ID" value="NZ_LNKH01000007.1"/>
</dbReference>
<organism evidence="2 3">
    <name type="scientific">Bifidobacterium adolescentis</name>
    <dbReference type="NCBI Taxonomy" id="1680"/>
    <lineage>
        <taxon>Bacteria</taxon>
        <taxon>Bacillati</taxon>
        <taxon>Actinomycetota</taxon>
        <taxon>Actinomycetes</taxon>
        <taxon>Bifidobacteriales</taxon>
        <taxon>Bifidobacteriaceae</taxon>
        <taxon>Bifidobacterium</taxon>
    </lineage>
</organism>
<dbReference type="Pfam" id="PF18862">
    <property type="entry name" value="ApeA_NTD1"/>
    <property type="match status" value="1"/>
</dbReference>
<proteinExistence type="predicted"/>
<sequence>MDKKLDLTEPIIAWLLEPDSSRAEVAAMLRDTGRRFELAVPFRGNFDKYQQWFLSSGMVVLNDKPLEPVELPNIIRTVSNGRFYTLVGCQVSGSVSAGTGTGIVVPTYVVFGTSETNFEKIHAMRSNIPGLSPWSGISSLSFFPGDSSSKKTEVIAEPRNEIMIDESVGLKLRPDYSVRISSRRDEVTARQMVSIETRTDELRDWTWHLFYHRSLMNLLTISDWVPRTFADLEVLRDEDSSKLDGKEREVWHPVLSYMPRVDRSRFENPESQYLFRFSDIREEGIRKWLELVNRCQQGMTLLAYVAREQEHLAIETLNMLTGTMLDCIGWYVVKTKNQIKRMKRNSKTGEMQSAGFYQMLETVQEELGGVFPFTNKEDWKRDMRKAFVGNKHGDAEGVDFQTMYDVTMESLVIARMWVGLQLGADGNTLKERVSSDEIGKRVSRFIAW</sequence>
<dbReference type="InterPro" id="IPR041223">
    <property type="entry name" value="ApeA_NTD"/>
</dbReference>
<feature type="domain" description="ApeA N-terminal" evidence="1">
    <location>
        <begin position="46"/>
        <end position="287"/>
    </location>
</feature>
<dbReference type="EMBL" id="LNKH01000007">
    <property type="protein sequence ID" value="OSG96564.1"/>
    <property type="molecule type" value="Genomic_DNA"/>
</dbReference>
<accession>A0A1X2ZQB7</accession>
<dbReference type="Proteomes" id="UP000193905">
    <property type="component" value="Unassembled WGS sequence"/>
</dbReference>
<evidence type="ECO:0000313" key="3">
    <source>
        <dbReference type="Proteomes" id="UP000193905"/>
    </source>
</evidence>
<dbReference type="AlphaFoldDB" id="A0A1X2ZQB7"/>
<evidence type="ECO:0000259" key="1">
    <source>
        <dbReference type="Pfam" id="PF18862"/>
    </source>
</evidence>